<evidence type="ECO:0000256" key="12">
    <source>
        <dbReference type="ARBA" id="ARBA00023136"/>
    </source>
</evidence>
<evidence type="ECO:0000256" key="7">
    <source>
        <dbReference type="ARBA" id="ARBA00022723"/>
    </source>
</evidence>
<keyword evidence="10" id="KW-0862">Zinc</keyword>
<evidence type="ECO:0000256" key="8">
    <source>
        <dbReference type="ARBA" id="ARBA00022771"/>
    </source>
</evidence>
<evidence type="ECO:0000256" key="11">
    <source>
        <dbReference type="ARBA" id="ARBA00022989"/>
    </source>
</evidence>
<comment type="pathway">
    <text evidence="3">Protein modification; protein ubiquitination.</text>
</comment>
<dbReference type="FunFam" id="3.30.40.10:FF:000187">
    <property type="entry name" value="E3 ubiquitin-protein ligase ATL6"/>
    <property type="match status" value="1"/>
</dbReference>
<dbReference type="GO" id="GO:0016020">
    <property type="term" value="C:membrane"/>
    <property type="evidence" value="ECO:0007669"/>
    <property type="project" value="UniProtKB-SubCell"/>
</dbReference>
<evidence type="ECO:0000256" key="13">
    <source>
        <dbReference type="ARBA" id="ARBA00024209"/>
    </source>
</evidence>
<keyword evidence="11 15" id="KW-1133">Transmembrane helix</keyword>
<keyword evidence="18" id="KW-1185">Reference proteome</keyword>
<keyword evidence="8 14" id="KW-0863">Zinc-finger</keyword>
<keyword evidence="5" id="KW-0808">Transferase</keyword>
<feature type="transmembrane region" description="Helical" evidence="15">
    <location>
        <begin position="55"/>
        <end position="74"/>
    </location>
</feature>
<dbReference type="EC" id="2.3.2.27" evidence="4"/>
<dbReference type="EMBL" id="JAVIJP010000032">
    <property type="protein sequence ID" value="KAL3630509.1"/>
    <property type="molecule type" value="Genomic_DNA"/>
</dbReference>
<comment type="caution">
    <text evidence="17">The sequence shown here is derived from an EMBL/GenBank/DDBJ whole genome shotgun (WGS) entry which is preliminary data.</text>
</comment>
<keyword evidence="9" id="KW-0833">Ubl conjugation pathway</keyword>
<evidence type="ECO:0000256" key="5">
    <source>
        <dbReference type="ARBA" id="ARBA00022679"/>
    </source>
</evidence>
<proteinExistence type="inferred from homology"/>
<dbReference type="GO" id="GO:0008270">
    <property type="term" value="F:zinc ion binding"/>
    <property type="evidence" value="ECO:0007669"/>
    <property type="project" value="UniProtKB-KW"/>
</dbReference>
<gene>
    <name evidence="17" type="ORF">CASFOL_023493</name>
</gene>
<dbReference type="Gene3D" id="3.30.40.10">
    <property type="entry name" value="Zinc/RING finger domain, C3HC4 (zinc finger)"/>
    <property type="match status" value="1"/>
</dbReference>
<keyword evidence="6 15" id="KW-0812">Transmembrane</keyword>
<reference evidence="18" key="1">
    <citation type="journal article" date="2024" name="IScience">
        <title>Strigolactones Initiate the Formation of Haustorium-like Structures in Castilleja.</title>
        <authorList>
            <person name="Buerger M."/>
            <person name="Peterson D."/>
            <person name="Chory J."/>
        </authorList>
    </citation>
    <scope>NUCLEOTIDE SEQUENCE [LARGE SCALE GENOMIC DNA]</scope>
</reference>
<keyword evidence="7" id="KW-0479">Metal-binding</keyword>
<dbReference type="Pfam" id="PF13639">
    <property type="entry name" value="zf-RING_2"/>
    <property type="match status" value="1"/>
</dbReference>
<dbReference type="Proteomes" id="UP001632038">
    <property type="component" value="Unassembled WGS sequence"/>
</dbReference>
<sequence length="281" mass="31775">MALNHRKLLFDQPVKKYASSSCYMCYVCPENCYLTSPPPLSQTSQSKNNQMSLNLILMLSVLGSVFLYLSYFAVAKYRSRHRNSNPFENNNLGQENQGPALDNPIWHILTVGLPQSTIDSISIFKYEKGEGLIESVDCSVCLSEFKENERLRLLPKCSHAFHVTCIDTWLRSHKSCPVCRGPILIEDQINRSGNELGTRREVQTGEAGGGNQLANIISKSRLDLDPMNNKFRVFSDLADRRVQFDRRLEEPVRRSVTMDLSSGSMSFNTKKDEGCSGLYMV</sequence>
<organism evidence="17 18">
    <name type="scientific">Castilleja foliolosa</name>
    <dbReference type="NCBI Taxonomy" id="1961234"/>
    <lineage>
        <taxon>Eukaryota</taxon>
        <taxon>Viridiplantae</taxon>
        <taxon>Streptophyta</taxon>
        <taxon>Embryophyta</taxon>
        <taxon>Tracheophyta</taxon>
        <taxon>Spermatophyta</taxon>
        <taxon>Magnoliopsida</taxon>
        <taxon>eudicotyledons</taxon>
        <taxon>Gunneridae</taxon>
        <taxon>Pentapetalae</taxon>
        <taxon>asterids</taxon>
        <taxon>lamiids</taxon>
        <taxon>Lamiales</taxon>
        <taxon>Orobanchaceae</taxon>
        <taxon>Pedicularideae</taxon>
        <taxon>Castillejinae</taxon>
        <taxon>Castilleja</taxon>
    </lineage>
</organism>
<name>A0ABD3CLV5_9LAMI</name>
<evidence type="ECO:0000256" key="3">
    <source>
        <dbReference type="ARBA" id="ARBA00004906"/>
    </source>
</evidence>
<comment type="similarity">
    <text evidence="13">Belongs to the RING-type zinc finger family. ATL subfamily.</text>
</comment>
<evidence type="ECO:0000256" key="9">
    <source>
        <dbReference type="ARBA" id="ARBA00022786"/>
    </source>
</evidence>
<evidence type="ECO:0000256" key="4">
    <source>
        <dbReference type="ARBA" id="ARBA00012483"/>
    </source>
</evidence>
<evidence type="ECO:0000313" key="18">
    <source>
        <dbReference type="Proteomes" id="UP001632038"/>
    </source>
</evidence>
<evidence type="ECO:0000256" key="1">
    <source>
        <dbReference type="ARBA" id="ARBA00000900"/>
    </source>
</evidence>
<dbReference type="CDD" id="cd16461">
    <property type="entry name" value="RING-H2_EL5-like"/>
    <property type="match status" value="1"/>
</dbReference>
<dbReference type="InterPro" id="IPR001841">
    <property type="entry name" value="Znf_RING"/>
</dbReference>
<dbReference type="AlphaFoldDB" id="A0ABD3CLV5"/>
<evidence type="ECO:0000259" key="16">
    <source>
        <dbReference type="PROSITE" id="PS50089"/>
    </source>
</evidence>
<protein>
    <recommendedName>
        <fullName evidence="4">RING-type E3 ubiquitin transferase</fullName>
        <ecNumber evidence="4">2.3.2.27</ecNumber>
    </recommendedName>
</protein>
<dbReference type="SMART" id="SM00184">
    <property type="entry name" value="RING"/>
    <property type="match status" value="1"/>
</dbReference>
<dbReference type="PROSITE" id="PS50089">
    <property type="entry name" value="ZF_RING_2"/>
    <property type="match status" value="1"/>
</dbReference>
<dbReference type="InterPro" id="IPR044600">
    <property type="entry name" value="ATL1/ATL16-like"/>
</dbReference>
<evidence type="ECO:0000256" key="14">
    <source>
        <dbReference type="PROSITE-ProRule" id="PRU00175"/>
    </source>
</evidence>
<dbReference type="SMART" id="SM01197">
    <property type="entry name" value="FANCL_C"/>
    <property type="match status" value="1"/>
</dbReference>
<feature type="domain" description="RING-type" evidence="16">
    <location>
        <begin position="138"/>
        <end position="180"/>
    </location>
</feature>
<keyword evidence="12 15" id="KW-0472">Membrane</keyword>
<dbReference type="PANTHER" id="PTHR46913:SF19">
    <property type="entry name" value="RING-TYPE E3 UBIQUITIN TRANSFERASE"/>
    <property type="match status" value="1"/>
</dbReference>
<evidence type="ECO:0000313" key="17">
    <source>
        <dbReference type="EMBL" id="KAL3630509.1"/>
    </source>
</evidence>
<accession>A0ABD3CLV5</accession>
<comment type="subcellular location">
    <subcellularLocation>
        <location evidence="2">Membrane</location>
        <topology evidence="2">Single-pass membrane protein</topology>
    </subcellularLocation>
</comment>
<comment type="catalytic activity">
    <reaction evidence="1">
        <text>S-ubiquitinyl-[E2 ubiquitin-conjugating enzyme]-L-cysteine + [acceptor protein]-L-lysine = [E2 ubiquitin-conjugating enzyme]-L-cysteine + N(6)-ubiquitinyl-[acceptor protein]-L-lysine.</text>
        <dbReference type="EC" id="2.3.2.27"/>
    </reaction>
</comment>
<dbReference type="GO" id="GO:0061630">
    <property type="term" value="F:ubiquitin protein ligase activity"/>
    <property type="evidence" value="ECO:0007669"/>
    <property type="project" value="UniProtKB-EC"/>
</dbReference>
<evidence type="ECO:0000256" key="10">
    <source>
        <dbReference type="ARBA" id="ARBA00022833"/>
    </source>
</evidence>
<dbReference type="InterPro" id="IPR013083">
    <property type="entry name" value="Znf_RING/FYVE/PHD"/>
</dbReference>
<evidence type="ECO:0000256" key="15">
    <source>
        <dbReference type="SAM" id="Phobius"/>
    </source>
</evidence>
<evidence type="ECO:0000256" key="6">
    <source>
        <dbReference type="ARBA" id="ARBA00022692"/>
    </source>
</evidence>
<evidence type="ECO:0000256" key="2">
    <source>
        <dbReference type="ARBA" id="ARBA00004167"/>
    </source>
</evidence>
<dbReference type="SUPFAM" id="SSF57850">
    <property type="entry name" value="RING/U-box"/>
    <property type="match status" value="1"/>
</dbReference>
<dbReference type="PANTHER" id="PTHR46913">
    <property type="entry name" value="RING-H2 FINGER PROTEIN ATL16"/>
    <property type="match status" value="1"/>
</dbReference>